<dbReference type="InterPro" id="IPR036589">
    <property type="entry name" value="HCY_dom_sf"/>
</dbReference>
<evidence type="ECO:0000313" key="10">
    <source>
        <dbReference type="Proteomes" id="UP000230750"/>
    </source>
</evidence>
<name>A0A2G8LB76_STIJA</name>
<evidence type="ECO:0000256" key="4">
    <source>
        <dbReference type="ARBA" id="ARBA00022723"/>
    </source>
</evidence>
<dbReference type="FunFam" id="3.20.20.330:FF:000003">
    <property type="entry name" value="Betaine--homocysteine S-methyltransferase 1"/>
    <property type="match status" value="1"/>
</dbReference>
<sequence length="428" mass="47838">MRPTGSYYQLVHGTNWFIHSANCFTVPTSTLCQPVHGGRWFMVATIHDYKRFVVHTGKAFLERLASGPVVGDGSFVVTLERRGYVEAGAWTPEAVVQYPEAVKQLHRDYLRAGSDVMQTFTFYSSDDKLTFAGNHADQREIVNCENLNRAACDLAREVADEGGALVAGGLSPVPGYVESKGKDHVMGEFMKQMEVFKEKKIDFLLGEFFGYIEEAEWAIEAMKTMHLPIACSMRVGPAGDLSGVTPQECAIRMAQAGADVVGVNCNYDPFISLETLEMMKIALKEAGYDVYLMVQPVGWHTQEIRDDERGYTVLPEFPYAMEPRLLTRIDVARFAREAYNLGVRYIGGCCGFEPYHIRAIAEELAVERGVRPPGKDKHGGYESLKKSMLDNQTDRCTREYWENLTPATGRKNGKLLANIAPRENGQQT</sequence>
<dbReference type="PANTHER" id="PTHR46120">
    <property type="entry name" value="BETAINE--HOMOCYSTEINE S-METHYLTRANSFERASE 1"/>
    <property type="match status" value="1"/>
</dbReference>
<accession>A0A2G8LB76</accession>
<dbReference type="GO" id="GO:0008270">
    <property type="term" value="F:zinc ion binding"/>
    <property type="evidence" value="ECO:0007669"/>
    <property type="project" value="InterPro"/>
</dbReference>
<dbReference type="STRING" id="307972.A0A2G8LB76"/>
<evidence type="ECO:0000256" key="5">
    <source>
        <dbReference type="ARBA" id="ARBA00022833"/>
    </source>
</evidence>
<dbReference type="PROSITE" id="PS50970">
    <property type="entry name" value="HCY"/>
    <property type="match status" value="1"/>
</dbReference>
<keyword evidence="5 6" id="KW-0862">Zinc</keyword>
<dbReference type="InterPro" id="IPR003726">
    <property type="entry name" value="HCY_dom"/>
</dbReference>
<feature type="domain" description="Hcy-binding" evidence="8">
    <location>
        <begin position="57"/>
        <end position="364"/>
    </location>
</feature>
<dbReference type="InterPro" id="IPR017226">
    <property type="entry name" value="BHMT-like"/>
</dbReference>
<comment type="pathway">
    <text evidence="1">Amino-acid biosynthesis; L-methionine biosynthesis via de novo pathway; L-methionine from L-homocysteine (BhmT route): step 1/1.</text>
</comment>
<evidence type="ECO:0000256" key="1">
    <source>
        <dbReference type="ARBA" id="ARBA00005137"/>
    </source>
</evidence>
<dbReference type="GO" id="GO:0047150">
    <property type="term" value="F:betaine-homocysteine S-methyltransferase activity"/>
    <property type="evidence" value="ECO:0007669"/>
    <property type="project" value="TreeGrafter"/>
</dbReference>
<dbReference type="PANTHER" id="PTHR46120:SF4">
    <property type="entry name" value="HCY-BINDING DOMAIN-CONTAINING PROTEIN"/>
    <property type="match status" value="1"/>
</dbReference>
<comment type="caution">
    <text evidence="9">The sequence shown here is derived from an EMBL/GenBank/DDBJ whole genome shotgun (WGS) entry which is preliminary data.</text>
</comment>
<dbReference type="OrthoDB" id="261426at2759"/>
<feature type="binding site" evidence="6 7">
    <location>
        <position position="349"/>
    </location>
    <ligand>
        <name>Zn(2+)</name>
        <dbReference type="ChEBI" id="CHEBI:29105"/>
    </ligand>
</feature>
<dbReference type="InterPro" id="IPR051524">
    <property type="entry name" value="BHMT"/>
</dbReference>
<feature type="binding site" evidence="6 7">
    <location>
        <position position="350"/>
    </location>
    <ligand>
        <name>Zn(2+)</name>
        <dbReference type="ChEBI" id="CHEBI:29105"/>
    </ligand>
</feature>
<dbReference type="Pfam" id="PF02574">
    <property type="entry name" value="S-methyl_trans"/>
    <property type="match status" value="1"/>
</dbReference>
<reference evidence="9 10" key="1">
    <citation type="journal article" date="2017" name="PLoS Biol.">
        <title>The sea cucumber genome provides insights into morphological evolution and visceral regeneration.</title>
        <authorList>
            <person name="Zhang X."/>
            <person name="Sun L."/>
            <person name="Yuan J."/>
            <person name="Sun Y."/>
            <person name="Gao Y."/>
            <person name="Zhang L."/>
            <person name="Li S."/>
            <person name="Dai H."/>
            <person name="Hamel J.F."/>
            <person name="Liu C."/>
            <person name="Yu Y."/>
            <person name="Liu S."/>
            <person name="Lin W."/>
            <person name="Guo K."/>
            <person name="Jin S."/>
            <person name="Xu P."/>
            <person name="Storey K.B."/>
            <person name="Huan P."/>
            <person name="Zhang T."/>
            <person name="Zhou Y."/>
            <person name="Zhang J."/>
            <person name="Lin C."/>
            <person name="Li X."/>
            <person name="Xing L."/>
            <person name="Huo D."/>
            <person name="Sun M."/>
            <person name="Wang L."/>
            <person name="Mercier A."/>
            <person name="Li F."/>
            <person name="Yang H."/>
            <person name="Xiang J."/>
        </authorList>
    </citation>
    <scope>NUCLEOTIDE SEQUENCE [LARGE SCALE GENOMIC DNA]</scope>
    <source>
        <strain evidence="9">Shaxun</strain>
        <tissue evidence="9">Muscle</tissue>
    </source>
</reference>
<dbReference type="GO" id="GO:0032259">
    <property type="term" value="P:methylation"/>
    <property type="evidence" value="ECO:0007669"/>
    <property type="project" value="UniProtKB-KW"/>
</dbReference>
<gene>
    <name evidence="9" type="ORF">BSL78_05587</name>
</gene>
<dbReference type="AlphaFoldDB" id="A0A2G8LB76"/>
<dbReference type="GO" id="GO:0009086">
    <property type="term" value="P:methionine biosynthetic process"/>
    <property type="evidence" value="ECO:0007669"/>
    <property type="project" value="InterPro"/>
</dbReference>
<evidence type="ECO:0000256" key="2">
    <source>
        <dbReference type="ARBA" id="ARBA00022603"/>
    </source>
</evidence>
<dbReference type="SUPFAM" id="SSF82282">
    <property type="entry name" value="Homocysteine S-methyltransferase"/>
    <property type="match status" value="1"/>
</dbReference>
<dbReference type="EMBL" id="MRZV01000140">
    <property type="protein sequence ID" value="PIK57523.1"/>
    <property type="molecule type" value="Genomic_DNA"/>
</dbReference>
<protein>
    <submittedName>
        <fullName evidence="9">Putative betaine--homocysteine S-methyltransferase 1</fullName>
    </submittedName>
</protein>
<keyword evidence="2 7" id="KW-0489">Methyltransferase</keyword>
<organism evidence="9 10">
    <name type="scientific">Stichopus japonicus</name>
    <name type="common">Sea cucumber</name>
    <dbReference type="NCBI Taxonomy" id="307972"/>
    <lineage>
        <taxon>Eukaryota</taxon>
        <taxon>Metazoa</taxon>
        <taxon>Echinodermata</taxon>
        <taxon>Eleutherozoa</taxon>
        <taxon>Echinozoa</taxon>
        <taxon>Holothuroidea</taxon>
        <taxon>Aspidochirotacea</taxon>
        <taxon>Aspidochirotida</taxon>
        <taxon>Stichopodidae</taxon>
        <taxon>Apostichopus</taxon>
    </lineage>
</organism>
<evidence type="ECO:0000256" key="7">
    <source>
        <dbReference type="PROSITE-ProRule" id="PRU00333"/>
    </source>
</evidence>
<evidence type="ECO:0000313" key="9">
    <source>
        <dbReference type="EMBL" id="PIK57523.1"/>
    </source>
</evidence>
<dbReference type="Gene3D" id="3.20.20.330">
    <property type="entry name" value="Homocysteine-binding-like domain"/>
    <property type="match status" value="1"/>
</dbReference>
<proteinExistence type="predicted"/>
<dbReference type="PIRSF" id="PIRSF037505">
    <property type="entry name" value="Betaine_HMT"/>
    <property type="match status" value="1"/>
</dbReference>
<dbReference type="UniPathway" id="UPA00051">
    <property type="reaction ID" value="UER00083"/>
</dbReference>
<dbReference type="Proteomes" id="UP000230750">
    <property type="component" value="Unassembled WGS sequence"/>
</dbReference>
<evidence type="ECO:0000259" key="8">
    <source>
        <dbReference type="PROSITE" id="PS50970"/>
    </source>
</evidence>
<feature type="binding site" evidence="6 7">
    <location>
        <position position="265"/>
    </location>
    <ligand>
        <name>Zn(2+)</name>
        <dbReference type="ChEBI" id="CHEBI:29105"/>
    </ligand>
</feature>
<evidence type="ECO:0000256" key="6">
    <source>
        <dbReference type="PIRSR" id="PIRSR037505-2"/>
    </source>
</evidence>
<keyword evidence="3 7" id="KW-0808">Transferase</keyword>
<comment type="cofactor">
    <cofactor evidence="6">
        <name>Zn(2+)</name>
        <dbReference type="ChEBI" id="CHEBI:29105"/>
    </cofactor>
    <text evidence="6">Binds 1 zinc ion per subunit.</text>
</comment>
<keyword evidence="10" id="KW-1185">Reference proteome</keyword>
<evidence type="ECO:0000256" key="3">
    <source>
        <dbReference type="ARBA" id="ARBA00022679"/>
    </source>
</evidence>
<keyword evidence="4 6" id="KW-0479">Metal-binding</keyword>